<evidence type="ECO:0000256" key="6">
    <source>
        <dbReference type="ARBA" id="ARBA00022777"/>
    </source>
</evidence>
<keyword evidence="5" id="KW-0547">Nucleotide-binding</keyword>
<comment type="caution">
    <text evidence="13">The sequence shown here is derived from an EMBL/GenBank/DDBJ whole genome shotgun (WGS) entry which is preliminary data.</text>
</comment>
<feature type="transmembrane region" description="Helical" evidence="9">
    <location>
        <begin position="6"/>
        <end position="26"/>
    </location>
</feature>
<dbReference type="InterPro" id="IPR050482">
    <property type="entry name" value="Sensor_HK_TwoCompSys"/>
</dbReference>
<evidence type="ECO:0000256" key="9">
    <source>
        <dbReference type="SAM" id="Phobius"/>
    </source>
</evidence>
<feature type="transmembrane region" description="Helical" evidence="9">
    <location>
        <begin position="72"/>
        <end position="90"/>
    </location>
</feature>
<evidence type="ECO:0000259" key="12">
    <source>
        <dbReference type="Pfam" id="PF23539"/>
    </source>
</evidence>
<evidence type="ECO:0000256" key="1">
    <source>
        <dbReference type="ARBA" id="ARBA00000085"/>
    </source>
</evidence>
<keyword evidence="9" id="KW-0812">Transmembrane</keyword>
<evidence type="ECO:0000256" key="8">
    <source>
        <dbReference type="ARBA" id="ARBA00023012"/>
    </source>
</evidence>
<dbReference type="EMBL" id="JBHTMK010000007">
    <property type="protein sequence ID" value="MFD1365102.1"/>
    <property type="molecule type" value="Genomic_DNA"/>
</dbReference>
<dbReference type="InterPro" id="IPR003594">
    <property type="entry name" value="HATPase_dom"/>
</dbReference>
<dbReference type="CDD" id="cd16917">
    <property type="entry name" value="HATPase_UhpB-NarQ-NarX-like"/>
    <property type="match status" value="1"/>
</dbReference>
<keyword evidence="4" id="KW-0808">Transferase</keyword>
<dbReference type="Pfam" id="PF07730">
    <property type="entry name" value="HisKA_3"/>
    <property type="match status" value="1"/>
</dbReference>
<feature type="domain" description="DUF7134" evidence="12">
    <location>
        <begin position="4"/>
        <end position="144"/>
    </location>
</feature>
<protein>
    <recommendedName>
        <fullName evidence="2">histidine kinase</fullName>
        <ecNumber evidence="2">2.7.13.3</ecNumber>
    </recommendedName>
</protein>
<keyword evidence="6 13" id="KW-0418">Kinase</keyword>
<keyword evidence="7" id="KW-0067">ATP-binding</keyword>
<dbReference type="InterPro" id="IPR011712">
    <property type="entry name" value="Sig_transdc_His_kin_sub3_dim/P"/>
</dbReference>
<dbReference type="EC" id="2.7.13.3" evidence="2"/>
<evidence type="ECO:0000256" key="5">
    <source>
        <dbReference type="ARBA" id="ARBA00022741"/>
    </source>
</evidence>
<evidence type="ECO:0000313" key="14">
    <source>
        <dbReference type="Proteomes" id="UP001597183"/>
    </source>
</evidence>
<keyword evidence="14" id="KW-1185">Reference proteome</keyword>
<feature type="domain" description="Histidine kinase/HSP90-like ATPase" evidence="10">
    <location>
        <begin position="265"/>
        <end position="391"/>
    </location>
</feature>
<keyword evidence="9" id="KW-1133">Transmembrane helix</keyword>
<keyword evidence="9" id="KW-0472">Membrane</keyword>
<keyword evidence="8" id="KW-0902">Two-component regulatory system</keyword>
<dbReference type="Gene3D" id="1.20.5.1930">
    <property type="match status" value="1"/>
</dbReference>
<dbReference type="PANTHER" id="PTHR24421:SF10">
    <property type="entry name" value="NITRATE_NITRITE SENSOR PROTEIN NARQ"/>
    <property type="match status" value="1"/>
</dbReference>
<keyword evidence="3" id="KW-0597">Phosphoprotein</keyword>
<feature type="transmembrane region" description="Helical" evidence="9">
    <location>
        <begin position="124"/>
        <end position="140"/>
    </location>
</feature>
<accession>A0ABW4A4X8</accession>
<comment type="catalytic activity">
    <reaction evidence="1">
        <text>ATP + protein L-histidine = ADP + protein N-phospho-L-histidine.</text>
        <dbReference type="EC" id="2.7.13.3"/>
    </reaction>
</comment>
<dbReference type="Proteomes" id="UP001597183">
    <property type="component" value="Unassembled WGS sequence"/>
</dbReference>
<feature type="transmembrane region" description="Helical" evidence="9">
    <location>
        <begin position="33"/>
        <end position="52"/>
    </location>
</feature>
<reference evidence="14" key="1">
    <citation type="journal article" date="2019" name="Int. J. Syst. Evol. Microbiol.">
        <title>The Global Catalogue of Microorganisms (GCM) 10K type strain sequencing project: providing services to taxonomists for standard genome sequencing and annotation.</title>
        <authorList>
            <consortium name="The Broad Institute Genomics Platform"/>
            <consortium name="The Broad Institute Genome Sequencing Center for Infectious Disease"/>
            <person name="Wu L."/>
            <person name="Ma J."/>
        </authorList>
    </citation>
    <scope>NUCLEOTIDE SEQUENCE [LARGE SCALE GENOMIC DNA]</scope>
    <source>
        <strain evidence="14">CCM 7526</strain>
    </source>
</reference>
<dbReference type="Pfam" id="PF02518">
    <property type="entry name" value="HATPase_c"/>
    <property type="match status" value="1"/>
</dbReference>
<dbReference type="InterPro" id="IPR036890">
    <property type="entry name" value="HATPase_C_sf"/>
</dbReference>
<evidence type="ECO:0000313" key="13">
    <source>
        <dbReference type="EMBL" id="MFD1365102.1"/>
    </source>
</evidence>
<dbReference type="Pfam" id="PF23539">
    <property type="entry name" value="DUF7134"/>
    <property type="match status" value="1"/>
</dbReference>
<dbReference type="InterPro" id="IPR055558">
    <property type="entry name" value="DUF7134"/>
</dbReference>
<dbReference type="RefSeq" id="WP_317795168.1">
    <property type="nucleotide sequence ID" value="NZ_AP028461.1"/>
</dbReference>
<evidence type="ECO:0000259" key="10">
    <source>
        <dbReference type="Pfam" id="PF02518"/>
    </source>
</evidence>
<feature type="domain" description="Signal transduction histidine kinase subgroup 3 dimerisation and phosphoacceptor" evidence="11">
    <location>
        <begin position="162"/>
        <end position="225"/>
    </location>
</feature>
<sequence>MIAARGWTVDAAAAVAVLLMCGVAALETGPHAWWQWLLIGVVAAGVAVRGRWPLPAAAVTLAASAAVLIDDVIPGFAAPGLCAAVALTQYTAAVRRPPSRSVPALAAGLGGAAVLGLWWPVAPLVAGSVVAVSWLTGWFVRRRRHLAERAFQERTARAVTEERLRIARDMHDIVAHSLSMIAMKASVARHVSAVRPEEGSAALEVIETASREALVEIRRAVGVLRVDHDEADQDLRTLTRRTEQAGVRVDAQISGETTTPPAVRLTVYRIVQEALTNVVRHSQATRCSVDVQAVPGSVTVRVVDNGVASVRVTDHGISRVRVVDDGVAPVRVTDHGTTRVPVADSGTAMVTTEDGGHGLRGMRERVTAYGGTLQAGPRESGGFAVTAHIPYGTAEQEWS</sequence>
<proteinExistence type="predicted"/>
<dbReference type="PANTHER" id="PTHR24421">
    <property type="entry name" value="NITRATE/NITRITE SENSOR PROTEIN NARX-RELATED"/>
    <property type="match status" value="1"/>
</dbReference>
<evidence type="ECO:0000256" key="7">
    <source>
        <dbReference type="ARBA" id="ARBA00022840"/>
    </source>
</evidence>
<dbReference type="SUPFAM" id="SSF55874">
    <property type="entry name" value="ATPase domain of HSP90 chaperone/DNA topoisomerase II/histidine kinase"/>
    <property type="match status" value="1"/>
</dbReference>
<dbReference type="Gene3D" id="3.30.565.10">
    <property type="entry name" value="Histidine kinase-like ATPase, C-terminal domain"/>
    <property type="match status" value="1"/>
</dbReference>
<name>A0ABW4A4X8_9ACTN</name>
<evidence type="ECO:0000256" key="2">
    <source>
        <dbReference type="ARBA" id="ARBA00012438"/>
    </source>
</evidence>
<organism evidence="13 14">
    <name type="scientific">Actinoplanes sichuanensis</name>
    <dbReference type="NCBI Taxonomy" id="512349"/>
    <lineage>
        <taxon>Bacteria</taxon>
        <taxon>Bacillati</taxon>
        <taxon>Actinomycetota</taxon>
        <taxon>Actinomycetes</taxon>
        <taxon>Micromonosporales</taxon>
        <taxon>Micromonosporaceae</taxon>
        <taxon>Actinoplanes</taxon>
    </lineage>
</organism>
<evidence type="ECO:0000256" key="3">
    <source>
        <dbReference type="ARBA" id="ARBA00022553"/>
    </source>
</evidence>
<gene>
    <name evidence="13" type="ORF">ACFQ5G_07075</name>
</gene>
<evidence type="ECO:0000256" key="4">
    <source>
        <dbReference type="ARBA" id="ARBA00022679"/>
    </source>
</evidence>
<evidence type="ECO:0000259" key="11">
    <source>
        <dbReference type="Pfam" id="PF07730"/>
    </source>
</evidence>
<dbReference type="GO" id="GO:0016301">
    <property type="term" value="F:kinase activity"/>
    <property type="evidence" value="ECO:0007669"/>
    <property type="project" value="UniProtKB-KW"/>
</dbReference>